<organism evidence="2 3">
    <name type="scientific">Mycolicibacterium chlorophenolicum</name>
    <dbReference type="NCBI Taxonomy" id="37916"/>
    <lineage>
        <taxon>Bacteria</taxon>
        <taxon>Bacillati</taxon>
        <taxon>Actinomycetota</taxon>
        <taxon>Actinomycetes</taxon>
        <taxon>Mycobacteriales</taxon>
        <taxon>Mycobacteriaceae</taxon>
        <taxon>Mycolicibacterium</taxon>
    </lineage>
</organism>
<gene>
    <name evidence="2" type="ORF">MCHLDSM_03988</name>
</gene>
<dbReference type="EMBL" id="JYNL01000044">
    <property type="protein sequence ID" value="KMO72332.1"/>
    <property type="molecule type" value="Genomic_DNA"/>
</dbReference>
<keyword evidence="3" id="KW-1185">Reference proteome</keyword>
<feature type="chain" id="PRO_5005283477" evidence="1">
    <location>
        <begin position="35"/>
        <end position="175"/>
    </location>
</feature>
<keyword evidence="1" id="KW-0732">Signal</keyword>
<sequence length="175" mass="18025" precursor="true">MSPRNWRRATATAVAGAALVGGLAAGLSAPAALADPVAAPSTDDQKPPVSPDQILMMINEQYNTGSGGGQVSKLIDQVMTLRMQGVRPSRANTMALADALDKRPNQGPLVAALQATLATQQKMKMQAANQVQQPAVAPPATPGIVQAPMGPGWGPGNPMIKDPDDNIFPMPGRTG</sequence>
<dbReference type="STRING" id="37916.MCHLDSM_03988"/>
<evidence type="ECO:0000313" key="3">
    <source>
        <dbReference type="Proteomes" id="UP000036513"/>
    </source>
</evidence>
<reference evidence="2 3" key="1">
    <citation type="journal article" date="2015" name="Genome Biol. Evol.">
        <title>Characterization of Three Mycobacterium spp. with Potential Use in Bioremediation by Genome Sequencing and Comparative Genomics.</title>
        <authorList>
            <person name="Das S."/>
            <person name="Pettersson B.M."/>
            <person name="Behra P.R."/>
            <person name="Ramesh M."/>
            <person name="Dasgupta S."/>
            <person name="Bhattacharya A."/>
            <person name="Kirsebom L.A."/>
        </authorList>
    </citation>
    <scope>NUCLEOTIDE SEQUENCE [LARGE SCALE GENOMIC DNA]</scope>
    <source>
        <strain evidence="2 3">DSM 43826</strain>
    </source>
</reference>
<dbReference type="InterPro" id="IPR006311">
    <property type="entry name" value="TAT_signal"/>
</dbReference>
<feature type="signal peptide" evidence="1">
    <location>
        <begin position="1"/>
        <end position="34"/>
    </location>
</feature>
<dbReference type="RefSeq" id="WP_048471411.1">
    <property type="nucleotide sequence ID" value="NZ_JYNL01000044.1"/>
</dbReference>
<evidence type="ECO:0000256" key="1">
    <source>
        <dbReference type="SAM" id="SignalP"/>
    </source>
</evidence>
<name>A0A0J6VS66_9MYCO</name>
<protein>
    <submittedName>
        <fullName evidence="2">Uncharacterized protein</fullName>
    </submittedName>
</protein>
<evidence type="ECO:0000313" key="2">
    <source>
        <dbReference type="EMBL" id="KMO72332.1"/>
    </source>
</evidence>
<dbReference type="Proteomes" id="UP000036513">
    <property type="component" value="Unassembled WGS sequence"/>
</dbReference>
<comment type="caution">
    <text evidence="2">The sequence shown here is derived from an EMBL/GenBank/DDBJ whole genome shotgun (WGS) entry which is preliminary data.</text>
</comment>
<dbReference type="PATRIC" id="fig|37916.4.peg.3955"/>
<accession>A0A0J6VS66</accession>
<dbReference type="PROSITE" id="PS51318">
    <property type="entry name" value="TAT"/>
    <property type="match status" value="1"/>
</dbReference>
<dbReference type="AlphaFoldDB" id="A0A0J6VS66"/>
<proteinExistence type="predicted"/>